<dbReference type="SUPFAM" id="SSF101874">
    <property type="entry name" value="YceI-like"/>
    <property type="match status" value="1"/>
</dbReference>
<evidence type="ECO:0000313" key="2">
    <source>
        <dbReference type="Proteomes" id="UP000199437"/>
    </source>
</evidence>
<gene>
    <name evidence="1" type="ORF">SAMN05216290_2674</name>
</gene>
<dbReference type="EMBL" id="FOIR01000002">
    <property type="protein sequence ID" value="SEW30680.1"/>
    <property type="molecule type" value="Genomic_DNA"/>
</dbReference>
<dbReference type="InterPro" id="IPR036761">
    <property type="entry name" value="TTHA0802/YceI-like_sf"/>
</dbReference>
<protein>
    <recommendedName>
        <fullName evidence="3">YceI-like domain-containing protein</fullName>
    </recommendedName>
</protein>
<proteinExistence type="predicted"/>
<dbReference type="GeneID" id="99987366"/>
<evidence type="ECO:0008006" key="3">
    <source>
        <dbReference type="Google" id="ProtNLM"/>
    </source>
</evidence>
<sequence>MTFKHTITLLLLISSLALKGQESFELVRKSVFIDGSTSIGRFSCVYQMDSITQVSVGKNPEVDVFGFQLPVKEFSCGNRMLNKDFVKTLRGDEYPNIEVVVEDFYKQGIGYAGDIRLTLIAQDHQIEALPFELNIIEGDTDYLEGTFLIDLNELEISPPKKLFGLIKVRNELKVKLRLEISG</sequence>
<dbReference type="STRING" id="1267423.SAMN05216290_2674"/>
<dbReference type="OrthoDB" id="9794147at2"/>
<keyword evidence="2" id="KW-1185">Reference proteome</keyword>
<reference evidence="2" key="1">
    <citation type="submission" date="2016-10" db="EMBL/GenBank/DDBJ databases">
        <authorList>
            <person name="Varghese N."/>
            <person name="Submissions S."/>
        </authorList>
    </citation>
    <scope>NUCLEOTIDE SEQUENCE [LARGE SCALE GENOMIC DNA]</scope>
    <source>
        <strain evidence="2">CGMCC 1.12402</strain>
    </source>
</reference>
<evidence type="ECO:0000313" key="1">
    <source>
        <dbReference type="EMBL" id="SEW30680.1"/>
    </source>
</evidence>
<dbReference type="AlphaFoldDB" id="A0A1I0QTS6"/>
<accession>A0A1I0QTS6</accession>
<dbReference type="Proteomes" id="UP000199437">
    <property type="component" value="Unassembled WGS sequence"/>
</dbReference>
<name>A0A1I0QTS6_9BACT</name>
<organism evidence="1 2">
    <name type="scientific">Roseivirga pacifica</name>
    <dbReference type="NCBI Taxonomy" id="1267423"/>
    <lineage>
        <taxon>Bacteria</taxon>
        <taxon>Pseudomonadati</taxon>
        <taxon>Bacteroidota</taxon>
        <taxon>Cytophagia</taxon>
        <taxon>Cytophagales</taxon>
        <taxon>Roseivirgaceae</taxon>
        <taxon>Roseivirga</taxon>
    </lineage>
</organism>
<dbReference type="RefSeq" id="WP_090259067.1">
    <property type="nucleotide sequence ID" value="NZ_FOIR01000002.1"/>
</dbReference>